<dbReference type="Pfam" id="PF19891">
    <property type="entry name" value="DUF6364"/>
    <property type="match status" value="1"/>
</dbReference>
<dbReference type="GO" id="GO:0006355">
    <property type="term" value="P:regulation of DNA-templated transcription"/>
    <property type="evidence" value="ECO:0007669"/>
    <property type="project" value="InterPro"/>
</dbReference>
<name>A0A1M7NTB7_9BACT</name>
<dbReference type="STRING" id="388280.SAMN04488057_10656"/>
<dbReference type="Proteomes" id="UP000184513">
    <property type="component" value="Unassembled WGS sequence"/>
</dbReference>
<dbReference type="EMBL" id="FRCY01000006">
    <property type="protein sequence ID" value="SHN07272.1"/>
    <property type="molecule type" value="Genomic_DNA"/>
</dbReference>
<sequence>MKKRLNITVKEDLIQKMKKFADLKGTSISNLVEEHFEQLLKQPSKLPKEMSLVEFVKTLPKSKVDFPTDFDFKREYFKAKSKEYDEQNPV</sequence>
<protein>
    <submittedName>
        <fullName evidence="1">Uncharacterized protein</fullName>
    </submittedName>
</protein>
<dbReference type="AlphaFoldDB" id="A0A1M7NTB7"/>
<dbReference type="InterPro" id="IPR045944">
    <property type="entry name" value="DUF6364"/>
</dbReference>
<dbReference type="OrthoDB" id="678344at2"/>
<dbReference type="InterPro" id="IPR013321">
    <property type="entry name" value="Arc_rbn_hlx_hlx"/>
</dbReference>
<keyword evidence="2" id="KW-1185">Reference proteome</keyword>
<accession>A0A1M7NTB7</accession>
<proteinExistence type="predicted"/>
<gene>
    <name evidence="1" type="ORF">SAMN04488057_10656</name>
</gene>
<dbReference type="Gene3D" id="1.10.1220.10">
    <property type="entry name" value="Met repressor-like"/>
    <property type="match status" value="1"/>
</dbReference>
<evidence type="ECO:0000313" key="2">
    <source>
        <dbReference type="Proteomes" id="UP000184513"/>
    </source>
</evidence>
<dbReference type="RefSeq" id="WP_073094891.1">
    <property type="nucleotide sequence ID" value="NZ_FRCY01000006.1"/>
</dbReference>
<organism evidence="1 2">
    <name type="scientific">Cyclobacterium lianum</name>
    <dbReference type="NCBI Taxonomy" id="388280"/>
    <lineage>
        <taxon>Bacteria</taxon>
        <taxon>Pseudomonadati</taxon>
        <taxon>Bacteroidota</taxon>
        <taxon>Cytophagia</taxon>
        <taxon>Cytophagales</taxon>
        <taxon>Cyclobacteriaceae</taxon>
        <taxon>Cyclobacterium</taxon>
    </lineage>
</organism>
<dbReference type="InterPro" id="IPR010985">
    <property type="entry name" value="Ribbon_hlx_hlx"/>
</dbReference>
<reference evidence="1 2" key="1">
    <citation type="submission" date="2016-11" db="EMBL/GenBank/DDBJ databases">
        <authorList>
            <person name="Jaros S."/>
            <person name="Januszkiewicz K."/>
            <person name="Wedrychowicz H."/>
        </authorList>
    </citation>
    <scope>NUCLEOTIDE SEQUENCE [LARGE SCALE GENOMIC DNA]</scope>
    <source>
        <strain evidence="1 2">CGMCC 1.6102</strain>
    </source>
</reference>
<evidence type="ECO:0000313" key="1">
    <source>
        <dbReference type="EMBL" id="SHN07272.1"/>
    </source>
</evidence>
<dbReference type="SUPFAM" id="SSF47598">
    <property type="entry name" value="Ribbon-helix-helix"/>
    <property type="match status" value="1"/>
</dbReference>